<organism evidence="15">
    <name type="scientific">Musca domestica</name>
    <name type="common">House fly</name>
    <dbReference type="NCBI Taxonomy" id="7370"/>
    <lineage>
        <taxon>Eukaryota</taxon>
        <taxon>Metazoa</taxon>
        <taxon>Ecdysozoa</taxon>
        <taxon>Arthropoda</taxon>
        <taxon>Hexapoda</taxon>
        <taxon>Insecta</taxon>
        <taxon>Pterygota</taxon>
        <taxon>Neoptera</taxon>
        <taxon>Endopterygota</taxon>
        <taxon>Diptera</taxon>
        <taxon>Brachycera</taxon>
        <taxon>Muscomorpha</taxon>
        <taxon>Muscoidea</taxon>
        <taxon>Muscidae</taxon>
        <taxon>Musca</taxon>
    </lineage>
</organism>
<keyword evidence="6" id="KW-0436">Ligase</keyword>
<dbReference type="GO" id="GO:0017101">
    <property type="term" value="C:aminoacyl-tRNA synthetase multienzyme complex"/>
    <property type="evidence" value="ECO:0007669"/>
    <property type="project" value="TreeGrafter"/>
</dbReference>
<sequence>MVTENENATKAPNSTGNEGGTTSKKAAKKQAKEALKAAKKAEYKAAAGKSDNGNNAADSAEDISAGCYGTYGIINSKEKHEERNFVTVVDLKDHVGKAPVWVRGRVHTSRAKGKQCFLILRQNSSTVQCILAVGDKISKQMVKFAGNLNKESIIDIEAVAVGVPSKIESCTEQSLELSIQQLFVVSQAKPQLPLQIEDASRPDNPDDTEGLNIRVNQDTRLDNRVLDLRTPANQAIFRLEAGVCRLFRDILTAKGFTEIHTPKIISAASEGGANVFTVSYFKDSAYLAQSPQLYKQMAIAADFDKVFTVGAVFRAEDSNTHRHLTEFVGLDLEMSFKYHYHEVLHTIGNTFTDIFKGLRDQYSKEIEAVRQQYRVEPFKFLEPPLILQFSEGVAMLREAGVETGDEEDLSTPNEKLLGRLVKAKYDTDFYILDKFPLAIRPFYTMPDPNNPIYSNSYDMFMRGEEILSGAQRIHDPDFLTERAKHHGIDISKIAAYIESFRFGCPPHAGGGIGMERVVMLYLGLDNIRKTSMFPRDPKRLTP</sequence>
<protein>
    <recommendedName>
        <fullName evidence="4">Aspartate--tRNA ligase, cytoplasmic</fullName>
        <ecNumber evidence="3">6.1.1.12</ecNumber>
    </recommendedName>
    <alternativeName>
        <fullName evidence="11">Aspartyl-tRNA synthetase</fullName>
    </alternativeName>
</protein>
<evidence type="ECO:0000256" key="10">
    <source>
        <dbReference type="ARBA" id="ARBA00023146"/>
    </source>
</evidence>
<name>T1PCU1_MUSDO</name>
<dbReference type="NCBIfam" id="TIGR00458">
    <property type="entry name" value="aspS_nondisc"/>
    <property type="match status" value="1"/>
</dbReference>
<dbReference type="InterPro" id="IPR004364">
    <property type="entry name" value="Aa-tRNA-synt_II"/>
</dbReference>
<dbReference type="AlphaFoldDB" id="T1PCU1"/>
<dbReference type="VEuPathDB" id="VectorBase:MDOA010232"/>
<dbReference type="GO" id="GO:0003723">
    <property type="term" value="F:RNA binding"/>
    <property type="evidence" value="ECO:0007669"/>
    <property type="project" value="TreeGrafter"/>
</dbReference>
<feature type="region of interest" description="Disordered" evidence="13">
    <location>
        <begin position="1"/>
        <end position="33"/>
    </location>
</feature>
<dbReference type="CDD" id="cd00776">
    <property type="entry name" value="AsxRS_core"/>
    <property type="match status" value="1"/>
</dbReference>
<dbReference type="InterPro" id="IPR006195">
    <property type="entry name" value="aa-tRNA-synth_II"/>
</dbReference>
<dbReference type="HAMAP" id="MF_02075">
    <property type="entry name" value="Asp_tRNA_synth_type2"/>
    <property type="match status" value="1"/>
</dbReference>
<evidence type="ECO:0000256" key="1">
    <source>
        <dbReference type="ARBA" id="ARBA00004496"/>
    </source>
</evidence>
<dbReference type="SUPFAM" id="SSF55681">
    <property type="entry name" value="Class II aaRS and biotin synthetases"/>
    <property type="match status" value="1"/>
</dbReference>
<dbReference type="FunFam" id="3.30.930.10:FF:000013">
    <property type="entry name" value="Aspartate--tRNA ligase, cytoplasmic"/>
    <property type="match status" value="1"/>
</dbReference>
<feature type="domain" description="Aminoacyl-transfer RNA synthetases class-II family profile" evidence="14">
    <location>
        <begin position="237"/>
        <end position="542"/>
    </location>
</feature>
<dbReference type="VEuPathDB" id="VectorBase:MDOMA2_014527"/>
<dbReference type="InterPro" id="IPR045864">
    <property type="entry name" value="aa-tRNA-synth_II/BPL/LPL"/>
</dbReference>
<dbReference type="PROSITE" id="PS50862">
    <property type="entry name" value="AA_TRNA_LIGASE_II"/>
    <property type="match status" value="1"/>
</dbReference>
<evidence type="ECO:0000256" key="4">
    <source>
        <dbReference type="ARBA" id="ARBA00018853"/>
    </source>
</evidence>
<comment type="catalytic activity">
    <reaction evidence="12">
        <text>tRNA(Asp) + L-aspartate + ATP = L-aspartyl-tRNA(Asp) + AMP + diphosphate</text>
        <dbReference type="Rhea" id="RHEA:19649"/>
        <dbReference type="Rhea" id="RHEA-COMP:9660"/>
        <dbReference type="Rhea" id="RHEA-COMP:9678"/>
        <dbReference type="ChEBI" id="CHEBI:29991"/>
        <dbReference type="ChEBI" id="CHEBI:30616"/>
        <dbReference type="ChEBI" id="CHEBI:33019"/>
        <dbReference type="ChEBI" id="CHEBI:78442"/>
        <dbReference type="ChEBI" id="CHEBI:78516"/>
        <dbReference type="ChEBI" id="CHEBI:456215"/>
        <dbReference type="EC" id="6.1.1.12"/>
    </reaction>
</comment>
<dbReference type="GO" id="GO:0006422">
    <property type="term" value="P:aspartyl-tRNA aminoacylation"/>
    <property type="evidence" value="ECO:0007669"/>
    <property type="project" value="InterPro"/>
</dbReference>
<reference evidence="15" key="1">
    <citation type="submission" date="2012-08" db="EMBL/GenBank/DDBJ databases">
        <title>Transcriptome of adult Musca domestica launches a platform for comparative house fly gene expression and characterization of differential gene expression among resistant and susceptible house flies.</title>
        <authorList>
            <person name="Liu N."/>
            <person name="Zhang L."/>
            <person name="Li M."/>
            <person name="Reid W."/>
        </authorList>
    </citation>
    <scope>NUCLEOTIDE SEQUENCE</scope>
    <source>
        <strain evidence="15">ALHF</strain>
        <tissue evidence="15">Whole body</tissue>
    </source>
</reference>
<evidence type="ECO:0000256" key="11">
    <source>
        <dbReference type="ARBA" id="ARBA00033155"/>
    </source>
</evidence>
<accession>T1PCU1</accession>
<evidence type="ECO:0000256" key="5">
    <source>
        <dbReference type="ARBA" id="ARBA00022490"/>
    </source>
</evidence>
<dbReference type="GO" id="GO:0004815">
    <property type="term" value="F:aspartate-tRNA ligase activity"/>
    <property type="evidence" value="ECO:0007669"/>
    <property type="project" value="UniProtKB-EC"/>
</dbReference>
<evidence type="ECO:0000256" key="2">
    <source>
        <dbReference type="ARBA" id="ARBA00005312"/>
    </source>
</evidence>
<dbReference type="Gene3D" id="2.40.50.140">
    <property type="entry name" value="Nucleic acid-binding proteins"/>
    <property type="match status" value="1"/>
</dbReference>
<evidence type="ECO:0000313" key="15">
    <source>
        <dbReference type="EMBL" id="AFP61231.1"/>
    </source>
</evidence>
<dbReference type="Pfam" id="PF00152">
    <property type="entry name" value="tRNA-synt_2"/>
    <property type="match status" value="1"/>
</dbReference>
<keyword evidence="9" id="KW-0648">Protein biosynthesis</keyword>
<keyword evidence="5" id="KW-0963">Cytoplasm</keyword>
<dbReference type="InterPro" id="IPR002312">
    <property type="entry name" value="Asp/Asn-tRNA-synth_IIb"/>
</dbReference>
<dbReference type="EC" id="6.1.1.12" evidence="3"/>
<proteinExistence type="evidence at transcript level"/>
<evidence type="ECO:0000256" key="13">
    <source>
        <dbReference type="SAM" id="MobiDB-lite"/>
    </source>
</evidence>
<comment type="subcellular location">
    <subcellularLocation>
        <location evidence="1">Cytoplasm</location>
    </subcellularLocation>
</comment>
<dbReference type="SUPFAM" id="SSF50249">
    <property type="entry name" value="Nucleic acid-binding proteins"/>
    <property type="match status" value="1"/>
</dbReference>
<dbReference type="PANTHER" id="PTHR43450:SF1">
    <property type="entry name" value="ASPARTATE--TRNA LIGASE, CYTOPLASMIC"/>
    <property type="match status" value="1"/>
</dbReference>
<dbReference type="PANTHER" id="PTHR43450">
    <property type="entry name" value="ASPARTYL-TRNA SYNTHETASE"/>
    <property type="match status" value="1"/>
</dbReference>
<dbReference type="PRINTS" id="PR01042">
    <property type="entry name" value="TRNASYNTHASP"/>
</dbReference>
<keyword evidence="8" id="KW-0067">ATP-binding</keyword>
<evidence type="ECO:0000256" key="12">
    <source>
        <dbReference type="ARBA" id="ARBA00047904"/>
    </source>
</evidence>
<keyword evidence="7" id="KW-0547">Nucleotide-binding</keyword>
<evidence type="ECO:0000259" key="14">
    <source>
        <dbReference type="PROSITE" id="PS50862"/>
    </source>
</evidence>
<dbReference type="NCBIfam" id="NF003483">
    <property type="entry name" value="PRK05159.1"/>
    <property type="match status" value="1"/>
</dbReference>
<dbReference type="InterPro" id="IPR004523">
    <property type="entry name" value="Asp-tRNA_synthase_2"/>
</dbReference>
<dbReference type="InterPro" id="IPR012340">
    <property type="entry name" value="NA-bd_OB-fold"/>
</dbReference>
<evidence type="ECO:0000256" key="7">
    <source>
        <dbReference type="ARBA" id="ARBA00022741"/>
    </source>
</evidence>
<comment type="similarity">
    <text evidence="2">Belongs to the class-II aminoacyl-tRNA synthetase family. Type 2 subfamily.</text>
</comment>
<dbReference type="CDD" id="cd04320">
    <property type="entry name" value="AspRS_cyto_N"/>
    <property type="match status" value="1"/>
</dbReference>
<feature type="compositionally biased region" description="Polar residues" evidence="13">
    <location>
        <begin position="1"/>
        <end position="23"/>
    </location>
</feature>
<evidence type="ECO:0000256" key="9">
    <source>
        <dbReference type="ARBA" id="ARBA00022917"/>
    </source>
</evidence>
<dbReference type="GO" id="GO:0005524">
    <property type="term" value="F:ATP binding"/>
    <property type="evidence" value="ECO:0007669"/>
    <property type="project" value="UniProtKB-KW"/>
</dbReference>
<evidence type="ECO:0000256" key="8">
    <source>
        <dbReference type="ARBA" id="ARBA00022840"/>
    </source>
</evidence>
<dbReference type="Pfam" id="PF01336">
    <property type="entry name" value="tRNA_anti-codon"/>
    <property type="match status" value="1"/>
</dbReference>
<dbReference type="GO" id="GO:0005829">
    <property type="term" value="C:cytosol"/>
    <property type="evidence" value="ECO:0007669"/>
    <property type="project" value="TreeGrafter"/>
</dbReference>
<dbReference type="InterPro" id="IPR004365">
    <property type="entry name" value="NA-bd_OB_tRNA"/>
</dbReference>
<evidence type="ECO:0000256" key="3">
    <source>
        <dbReference type="ARBA" id="ARBA00012841"/>
    </source>
</evidence>
<dbReference type="Gene3D" id="3.30.930.10">
    <property type="entry name" value="Bira Bifunctional Protein, Domain 2"/>
    <property type="match status" value="1"/>
</dbReference>
<keyword evidence="10 15" id="KW-0030">Aminoacyl-tRNA synthetase</keyword>
<dbReference type="EMBL" id="KA646602">
    <property type="protein sequence ID" value="AFP61231.1"/>
    <property type="molecule type" value="mRNA"/>
</dbReference>
<evidence type="ECO:0000256" key="6">
    <source>
        <dbReference type="ARBA" id="ARBA00022598"/>
    </source>
</evidence>